<evidence type="ECO:0000259" key="2">
    <source>
        <dbReference type="Pfam" id="PF21044"/>
    </source>
</evidence>
<dbReference type="PANTHER" id="PTHR23161:SF2">
    <property type="entry name" value="PROTEIN CIP2A"/>
    <property type="match status" value="1"/>
</dbReference>
<name>A0A3Q4GNK7_NEOBR</name>
<feature type="domain" description="CIP2A N-terminal" evidence="2">
    <location>
        <begin position="24"/>
        <end position="422"/>
    </location>
</feature>
<dbReference type="OMA" id="HHVQSTE"/>
<evidence type="ECO:0000313" key="4">
    <source>
        <dbReference type="Proteomes" id="UP000261580"/>
    </source>
</evidence>
<dbReference type="InterPro" id="IPR042510">
    <property type="entry name" value="CIP2A"/>
</dbReference>
<dbReference type="SUPFAM" id="SSF48371">
    <property type="entry name" value="ARM repeat"/>
    <property type="match status" value="1"/>
</dbReference>
<dbReference type="AlphaFoldDB" id="A0A3Q4GNK7"/>
<dbReference type="Bgee" id="ENSNBRG00000008195">
    <property type="expression patterns" value="Expressed in testis"/>
</dbReference>
<protein>
    <submittedName>
        <fullName evidence="3">Cellular inhibitor of PP2A</fullName>
    </submittedName>
</protein>
<dbReference type="Gene3D" id="1.25.10.10">
    <property type="entry name" value="Leucine-rich Repeat Variant"/>
    <property type="match status" value="1"/>
</dbReference>
<dbReference type="PANTHER" id="PTHR23161">
    <property type="entry name" value="PROTEIN CIP2A"/>
    <property type="match status" value="1"/>
</dbReference>
<dbReference type="Ensembl" id="ENSNBRT00000010860.1">
    <property type="protein sequence ID" value="ENSNBRP00000010566.1"/>
    <property type="gene ID" value="ENSNBRG00000008195.1"/>
</dbReference>
<proteinExistence type="predicted"/>
<dbReference type="GeneTree" id="ENSGT00940000153251"/>
<keyword evidence="4" id="KW-1185">Reference proteome</keyword>
<dbReference type="InterPro" id="IPR016024">
    <property type="entry name" value="ARM-type_fold"/>
</dbReference>
<dbReference type="InterPro" id="IPR048701">
    <property type="entry name" value="CIP2A_N"/>
</dbReference>
<dbReference type="Proteomes" id="UP000261580">
    <property type="component" value="Unassembled WGS sequence"/>
</dbReference>
<organism evidence="3 4">
    <name type="scientific">Neolamprologus brichardi</name>
    <name type="common">Fairy cichlid</name>
    <name type="synonym">Lamprologus brichardi</name>
    <dbReference type="NCBI Taxonomy" id="32507"/>
    <lineage>
        <taxon>Eukaryota</taxon>
        <taxon>Metazoa</taxon>
        <taxon>Chordata</taxon>
        <taxon>Craniata</taxon>
        <taxon>Vertebrata</taxon>
        <taxon>Euteleostomi</taxon>
        <taxon>Actinopterygii</taxon>
        <taxon>Neopterygii</taxon>
        <taxon>Teleostei</taxon>
        <taxon>Neoteleostei</taxon>
        <taxon>Acanthomorphata</taxon>
        <taxon>Ovalentaria</taxon>
        <taxon>Cichlomorphae</taxon>
        <taxon>Cichliformes</taxon>
        <taxon>Cichlidae</taxon>
        <taxon>African cichlids</taxon>
        <taxon>Pseudocrenilabrinae</taxon>
        <taxon>Lamprologini</taxon>
        <taxon>Neolamprologus</taxon>
    </lineage>
</organism>
<dbReference type="InterPro" id="IPR011989">
    <property type="entry name" value="ARM-like"/>
</dbReference>
<feature type="coiled-coil region" evidence="1">
    <location>
        <begin position="687"/>
        <end position="714"/>
    </location>
</feature>
<sequence length="734" mass="81202">MDVTTCLKSLLLAIQQYRDSRTAQHAAQLQKQVEKFSGLKCEQLLSSAQVLPSECVSGLVELAGNPSTSPTLTSSIIALLSQLACDDQSREILHSSYNLTSTLAAVIHCHSNTPGEPLCLQVLQKLTYNTRIFQSASCIHELITFLMTNIQSQNEDVVMSCLGLLANLCRDNVSVQIYIKSLDNVKQFYRTLINFLAHNSLTVVVFTLSILASLSLNEKVGEKLFDAKNIHQTFQLVFNIIVNGDGTLTRKYSVDLLVDLLKNPKIADYLTRYPHFSACVSQVLGLLHSKDPDPAAKVLELLLAMCSVSGLRSLLCEVVFKPAGPKLRAAGGDGGRKAQCGLALVQWLSSAVEGGESCSLQVLQLLSELLEVSMPDSTLSFVEMLLPTLLGLLKGLNLSQGDAHLRKHCLRISYVTSLLLNILHATLPPCSLSILKCVCGFSQVCAEALLKTLELMSKLRQHVKDMETSFYRMLQDQRIVTPLSLALTSHHRDRVQTGLSLLFEATPLPDFPSFVLGESIAANNAYRQREAELSVKRVAVQEVPPLRTNASTLDSSSVSSKSVHSLVEKIQTGLEVKDSHVSEIIDVYEQKLVAYASKESRLQDLLEAKALALSQADRLLAQYRLQRAQAEAEILIIRCLQCQLLKCEDHVLYLYCDVTTLKKHHNELFKLCFSCFFLTFCARRLIASSLELQKSQLETKLKQKEDELNKHSAMIAMIHSLSSGKMKSDVNLSL</sequence>
<reference evidence="3" key="2">
    <citation type="submission" date="2025-09" db="UniProtKB">
        <authorList>
            <consortium name="Ensembl"/>
        </authorList>
    </citation>
    <scope>IDENTIFICATION</scope>
</reference>
<reference evidence="3" key="1">
    <citation type="submission" date="2025-08" db="UniProtKB">
        <authorList>
            <consortium name="Ensembl"/>
        </authorList>
    </citation>
    <scope>IDENTIFICATION</scope>
</reference>
<feature type="domain" description="CIP2A N-terminal" evidence="2">
    <location>
        <begin position="443"/>
        <end position="532"/>
    </location>
</feature>
<dbReference type="Pfam" id="PF21044">
    <property type="entry name" value="CIP2A_N"/>
    <property type="match status" value="2"/>
</dbReference>
<evidence type="ECO:0000256" key="1">
    <source>
        <dbReference type="SAM" id="Coils"/>
    </source>
</evidence>
<evidence type="ECO:0000313" key="3">
    <source>
        <dbReference type="Ensembl" id="ENSNBRP00000010566.1"/>
    </source>
</evidence>
<dbReference type="STRING" id="32507.ENSNBRP00000010566"/>
<accession>A0A3Q4GNK7</accession>
<keyword evidence="1" id="KW-0175">Coiled coil</keyword>